<keyword evidence="3" id="KW-1185">Reference proteome</keyword>
<accession>A0A4R6WEE7</accession>
<dbReference type="OrthoDB" id="1097962at2"/>
<dbReference type="Gene3D" id="1.25.40.390">
    <property type="match status" value="1"/>
</dbReference>
<dbReference type="InterPro" id="IPR011990">
    <property type="entry name" value="TPR-like_helical_dom_sf"/>
</dbReference>
<dbReference type="SUPFAM" id="SSF48452">
    <property type="entry name" value="TPR-like"/>
    <property type="match status" value="1"/>
</dbReference>
<comment type="caution">
    <text evidence="2">The sequence shown here is derived from an EMBL/GenBank/DDBJ whole genome shotgun (WGS) entry which is preliminary data.</text>
</comment>
<dbReference type="RefSeq" id="WP_133586199.1">
    <property type="nucleotide sequence ID" value="NZ_SNYV01000017.1"/>
</dbReference>
<name>A0A4R6WEE7_9SPHI</name>
<evidence type="ECO:0000313" key="3">
    <source>
        <dbReference type="Proteomes" id="UP000295292"/>
    </source>
</evidence>
<dbReference type="PROSITE" id="PS51257">
    <property type="entry name" value="PROKAR_LIPOPROTEIN"/>
    <property type="match status" value="1"/>
</dbReference>
<evidence type="ECO:0000259" key="1">
    <source>
        <dbReference type="Pfam" id="PF14322"/>
    </source>
</evidence>
<gene>
    <name evidence="2" type="ORF">CLV99_4048</name>
</gene>
<dbReference type="GO" id="GO:0009279">
    <property type="term" value="C:cell outer membrane"/>
    <property type="evidence" value="ECO:0007669"/>
    <property type="project" value="UniProtKB-SubCell"/>
</dbReference>
<dbReference type="InterPro" id="IPR033985">
    <property type="entry name" value="SusD-like_N"/>
</dbReference>
<feature type="domain" description="SusD-like N-terminal" evidence="1">
    <location>
        <begin position="21"/>
        <end position="160"/>
    </location>
</feature>
<organism evidence="2 3">
    <name type="scientific">Sphingobacterium yanglingense</name>
    <dbReference type="NCBI Taxonomy" id="1437280"/>
    <lineage>
        <taxon>Bacteria</taxon>
        <taxon>Pseudomonadati</taxon>
        <taxon>Bacteroidota</taxon>
        <taxon>Sphingobacteriia</taxon>
        <taxon>Sphingobacteriales</taxon>
        <taxon>Sphingobacteriaceae</taxon>
        <taxon>Sphingobacterium</taxon>
    </lineage>
</organism>
<reference evidence="2 3" key="1">
    <citation type="submission" date="2019-03" db="EMBL/GenBank/DDBJ databases">
        <title>Genomic Encyclopedia of Archaeal and Bacterial Type Strains, Phase II (KMG-II): from individual species to whole genera.</title>
        <authorList>
            <person name="Goeker M."/>
        </authorList>
    </citation>
    <scope>NUCLEOTIDE SEQUENCE [LARGE SCALE GENOMIC DNA]</scope>
    <source>
        <strain evidence="2 3">DSM 28353</strain>
    </source>
</reference>
<dbReference type="Pfam" id="PF14322">
    <property type="entry name" value="SusD-like_3"/>
    <property type="match status" value="1"/>
</dbReference>
<evidence type="ECO:0000313" key="2">
    <source>
        <dbReference type="EMBL" id="TDQ75443.1"/>
    </source>
</evidence>
<proteinExistence type="predicted"/>
<dbReference type="Proteomes" id="UP000295292">
    <property type="component" value="Unassembled WGS sequence"/>
</dbReference>
<dbReference type="AlphaFoldDB" id="A0A4R6WEE7"/>
<sequence>MNKIIYIVSIVVLLGTSSCEKWLDVRPDEEVLVDDALKDRKGFVTVLSGVYGSLASPQLYGRNLEYGLMDAMAGYWKIPTTNQYYELYKFDYKTVRSQDTLQAIWSGLYNGIRQCNLILDRVDEINGDPYYGLVKGEALGLRAFLHLEAFKLFGPVVKVKGLQTQSLPYYKAAVKVPQKFLSSSEFLQAVEADLQEARTYLESDPIISAGREADGNGANVQIYNSLLDRRGVRMNYYAVLALLARTSQWKGDMGEASVRAQDLIVKLGVSKAIRLMENNELENNYINKDIHFSKENIFGLYVNNISSLSRPYFERGMGTNKTSLEPDYTYFLDEIYEYNTGSSLDLRLILWTINTGYFGKYIIPSTVLNSKDDPKDHYYEVQLINLPEMYFMVAEDYLDKNLETSIEYINTVRTARKLPNLVYTGSLTKDDVKEYLIDEVRREYIGEGYLFTFLKRLYNPIYRSSGNIAPSESNFTFPIPDDEMIYNTTN</sequence>
<protein>
    <submittedName>
        <fullName evidence="2">SusD-like starch-binding protein associating with outer membrane</fullName>
    </submittedName>
</protein>
<dbReference type="EMBL" id="SNYV01000017">
    <property type="protein sequence ID" value="TDQ75443.1"/>
    <property type="molecule type" value="Genomic_DNA"/>
</dbReference>